<organism evidence="3 4">
    <name type="scientific">Nocardia stercoris</name>
    <dbReference type="NCBI Taxonomy" id="2483361"/>
    <lineage>
        <taxon>Bacteria</taxon>
        <taxon>Bacillati</taxon>
        <taxon>Actinomycetota</taxon>
        <taxon>Actinomycetes</taxon>
        <taxon>Mycobacteriales</taxon>
        <taxon>Nocardiaceae</taxon>
        <taxon>Nocardia</taxon>
    </lineage>
</organism>
<dbReference type="RefSeq" id="WP_122186253.1">
    <property type="nucleotide sequence ID" value="NZ_RFFH01000001.1"/>
</dbReference>
<evidence type="ECO:0000256" key="1">
    <source>
        <dbReference type="ARBA" id="ARBA00022801"/>
    </source>
</evidence>
<dbReference type="NCBIfam" id="NF002043">
    <property type="entry name" value="PRK00870.1"/>
    <property type="match status" value="1"/>
</dbReference>
<protein>
    <submittedName>
        <fullName evidence="3">Alpha/beta fold hydrolase</fullName>
    </submittedName>
</protein>
<keyword evidence="4" id="KW-1185">Reference proteome</keyword>
<dbReference type="InterPro" id="IPR000639">
    <property type="entry name" value="Epox_hydrolase-like"/>
</dbReference>
<dbReference type="GO" id="GO:0004301">
    <property type="term" value="F:epoxide hydrolase activity"/>
    <property type="evidence" value="ECO:0007669"/>
    <property type="project" value="TreeGrafter"/>
</dbReference>
<dbReference type="InterPro" id="IPR051340">
    <property type="entry name" value="Haloalkane_dehalogenase"/>
</dbReference>
<dbReference type="PRINTS" id="PR00412">
    <property type="entry name" value="EPOXHYDRLASE"/>
</dbReference>
<dbReference type="SUPFAM" id="SSF53474">
    <property type="entry name" value="alpha/beta-Hydrolases"/>
    <property type="match status" value="1"/>
</dbReference>
<dbReference type="EMBL" id="RFFH01000001">
    <property type="protein sequence ID" value="RMI35279.1"/>
    <property type="molecule type" value="Genomic_DNA"/>
</dbReference>
<reference evidence="3 4" key="1">
    <citation type="submission" date="2018-10" db="EMBL/GenBank/DDBJ databases">
        <title>Isolation from cow dung.</title>
        <authorList>
            <person name="Ling L."/>
        </authorList>
    </citation>
    <scope>NUCLEOTIDE SEQUENCE [LARGE SCALE GENOMIC DNA]</scope>
    <source>
        <strain evidence="3 4">NEAU-LL90</strain>
    </source>
</reference>
<dbReference type="InterPro" id="IPR000073">
    <property type="entry name" value="AB_hydrolase_1"/>
</dbReference>
<accession>A0A3M2LCJ9</accession>
<dbReference type="AlphaFoldDB" id="A0A3M2LCJ9"/>
<evidence type="ECO:0000313" key="4">
    <source>
        <dbReference type="Proteomes" id="UP000279275"/>
    </source>
</evidence>
<gene>
    <name evidence="3" type="ORF">EBN03_03050</name>
</gene>
<dbReference type="PANTHER" id="PTHR42977:SF3">
    <property type="entry name" value="AB HYDROLASE-1 DOMAIN-CONTAINING PROTEIN"/>
    <property type="match status" value="1"/>
</dbReference>
<dbReference type="PANTHER" id="PTHR42977">
    <property type="entry name" value="HYDROLASE-RELATED"/>
    <property type="match status" value="1"/>
</dbReference>
<dbReference type="Pfam" id="PF00561">
    <property type="entry name" value="Abhydrolase_1"/>
    <property type="match status" value="1"/>
</dbReference>
<keyword evidence="1 3" id="KW-0378">Hydrolase</keyword>
<feature type="domain" description="AB hydrolase-1" evidence="2">
    <location>
        <begin position="50"/>
        <end position="154"/>
    </location>
</feature>
<dbReference type="OrthoDB" id="5431692at2"/>
<dbReference type="InterPro" id="IPR029058">
    <property type="entry name" value="AB_hydrolase_fold"/>
</dbReference>
<comment type="caution">
    <text evidence="3">The sequence shown here is derived from an EMBL/GenBank/DDBJ whole genome shotgun (WGS) entry which is preliminary data.</text>
</comment>
<dbReference type="Proteomes" id="UP000279275">
    <property type="component" value="Unassembled WGS sequence"/>
</dbReference>
<proteinExistence type="predicted"/>
<name>A0A3M2LCJ9_9NOCA</name>
<sequence length="312" mass="33938">MHVLRTPDERFADLPDFPFEPHYTDVAAGDGSDTHLRLHYLDEGPRGGAVVLLMHGEPSWSFLYRSMIPVLVRAGFRCVAPDLIGFGRSDKPAERADYTYARHVEWVREALFDRLDLRGITLVCQDWGGLIGLRLVAEHPDRFARVVVANAGLPTGSVKLTEAFAAWQRFSQETTEFPVGGIVAGGCRTQLTPDVIAGYDAPFPDETYKAGARVFPLLVPTRPDDPAGPANSAAWERLAQFGKPLLTAFSDGDPITKGGDRVFREKVPGAAGQPHTTITGAGHFLQEDRGPDLATVITEFIAATPTTEGSTE</sequence>
<dbReference type="PRINTS" id="PR00111">
    <property type="entry name" value="ABHYDROLASE"/>
</dbReference>
<evidence type="ECO:0000259" key="2">
    <source>
        <dbReference type="Pfam" id="PF00561"/>
    </source>
</evidence>
<dbReference type="Gene3D" id="3.40.50.1820">
    <property type="entry name" value="alpha/beta hydrolase"/>
    <property type="match status" value="1"/>
</dbReference>
<evidence type="ECO:0000313" key="3">
    <source>
        <dbReference type="EMBL" id="RMI35279.1"/>
    </source>
</evidence>